<gene>
    <name evidence="2" type="ORF">SYNTR_0657</name>
</gene>
<dbReference type="Proteomes" id="UP000426444">
    <property type="component" value="Chromosome"/>
</dbReference>
<proteinExistence type="predicted"/>
<dbReference type="InterPro" id="IPR021778">
    <property type="entry name" value="Se/S_carrier-like"/>
</dbReference>
<evidence type="ECO:0000313" key="2">
    <source>
        <dbReference type="EMBL" id="QGT99250.1"/>
    </source>
</evidence>
<reference evidence="3" key="1">
    <citation type="journal article" date="2019" name="Microbiology">
        <title>Complete Genome Sequence of an Uncultured Bacterium of the Candidate Phylum Bipolaricaulota.</title>
        <authorList>
            <person name="Kadnikov V.V."/>
            <person name="Mardanov A.V."/>
            <person name="Beletsky A.V."/>
            <person name="Frank Y.A."/>
            <person name="Karnachuk O.V."/>
            <person name="Ravin N.V."/>
        </authorList>
    </citation>
    <scope>NUCLEOTIDE SEQUENCE [LARGE SCALE GENOMIC DNA]</scope>
</reference>
<name>A0A6I6DDY5_9FIRM</name>
<sequence length="93" mass="10760">MSKHIINLEKYYLITFTSTSHALKAEKVLKKNDAEFVVMPTLREISTSCGLSIKIPPNNYDEYQDILVENKVSIEDIYLIEKISKKKNNIIKL</sequence>
<dbReference type="RefSeq" id="WP_197079171.1">
    <property type="nucleotide sequence ID" value="NZ_CP046457.1"/>
</dbReference>
<dbReference type="Pfam" id="PF11823">
    <property type="entry name" value="Se_S_carrier"/>
    <property type="match status" value="1"/>
</dbReference>
<accession>A0A6I6DDY5</accession>
<evidence type="ECO:0000259" key="1">
    <source>
        <dbReference type="Pfam" id="PF11823"/>
    </source>
</evidence>
<organism evidence="2 3">
    <name type="scientific">Candidatus Syntrophocurvum alkaliphilum</name>
    <dbReference type="NCBI Taxonomy" id="2293317"/>
    <lineage>
        <taxon>Bacteria</taxon>
        <taxon>Bacillati</taxon>
        <taxon>Bacillota</taxon>
        <taxon>Clostridia</taxon>
        <taxon>Eubacteriales</taxon>
        <taxon>Syntrophomonadaceae</taxon>
        <taxon>Candidatus Syntrophocurvum</taxon>
    </lineage>
</organism>
<evidence type="ECO:0000313" key="3">
    <source>
        <dbReference type="Proteomes" id="UP000426444"/>
    </source>
</evidence>
<feature type="domain" description="Putative Se/S carrier protein-like" evidence="1">
    <location>
        <begin position="11"/>
        <end position="78"/>
    </location>
</feature>
<dbReference type="EMBL" id="CP046457">
    <property type="protein sequence ID" value="QGT99250.1"/>
    <property type="molecule type" value="Genomic_DNA"/>
</dbReference>
<keyword evidence="3" id="KW-1185">Reference proteome</keyword>
<dbReference type="AlphaFoldDB" id="A0A6I6DDY5"/>
<protein>
    <recommendedName>
        <fullName evidence="1">Putative Se/S carrier protein-like domain-containing protein</fullName>
    </recommendedName>
</protein>
<dbReference type="KEGG" id="salq:SYNTR_0657"/>